<evidence type="ECO:0000313" key="2">
    <source>
        <dbReference type="Proteomes" id="UP000051861"/>
    </source>
</evidence>
<organism evidence="1 2">
    <name type="scientific">candidate division WOR-1 bacterium DG_54_3</name>
    <dbReference type="NCBI Taxonomy" id="1703775"/>
    <lineage>
        <taxon>Bacteria</taxon>
        <taxon>Bacillati</taxon>
        <taxon>Saganbacteria</taxon>
    </lineage>
</organism>
<dbReference type="AlphaFoldDB" id="A0A0S7XXR1"/>
<proteinExistence type="predicted"/>
<sequence length="313" mass="35373">MRKIIFFSVLVFGMVCLTPKAYPAYEFGKTLEKPEWGMIEWSSAALPKGFWYPSFEFLYVHAESYFREGKEMDFPGGRDSTVYIAGARLIYGLSNKLNLGIFIPFMVDQRVDSGMYGTKVRLISGVSNFGDVQFWLKYHFIDRYFWSIASEVGTTLPTGRPHNKVSSKEAATGDGQTDLNLALNGDILLTEESFIKLGGRFVYQFKRTYREEGSELVDEKLGNSFGMDAGFVKNFKNMGVGGTLRYTFWQATKMDKVVVTPYGDLFGLFLQLSLGDLSPEKHGKLDFTLHFPITGKNASATYKLGINLKTIFR</sequence>
<name>A0A0S7XXR1_UNCSA</name>
<protein>
    <submittedName>
        <fullName evidence="1">Uncharacterized protein</fullName>
    </submittedName>
</protein>
<evidence type="ECO:0000313" key="1">
    <source>
        <dbReference type="EMBL" id="KPJ66923.1"/>
    </source>
</evidence>
<dbReference type="EMBL" id="LIZX01000069">
    <property type="protein sequence ID" value="KPJ66923.1"/>
    <property type="molecule type" value="Genomic_DNA"/>
</dbReference>
<gene>
    <name evidence="1" type="ORF">AMJ44_07645</name>
</gene>
<reference evidence="1 2" key="1">
    <citation type="journal article" date="2015" name="Microbiome">
        <title>Genomic resolution of linkages in carbon, nitrogen, and sulfur cycling among widespread estuary sediment bacteria.</title>
        <authorList>
            <person name="Baker B.J."/>
            <person name="Lazar C.S."/>
            <person name="Teske A.P."/>
            <person name="Dick G.J."/>
        </authorList>
    </citation>
    <scope>NUCLEOTIDE SEQUENCE [LARGE SCALE GENOMIC DNA]</scope>
    <source>
        <strain evidence="1">DG_54_3</strain>
    </source>
</reference>
<dbReference type="Proteomes" id="UP000051861">
    <property type="component" value="Unassembled WGS sequence"/>
</dbReference>
<accession>A0A0S7XXR1</accession>
<comment type="caution">
    <text evidence="1">The sequence shown here is derived from an EMBL/GenBank/DDBJ whole genome shotgun (WGS) entry which is preliminary data.</text>
</comment>